<dbReference type="OrthoDB" id="4408092at2"/>
<organism evidence="11 12">
    <name type="scientific">Corynebacterium doosanense CAU 212 = DSM 45436</name>
    <dbReference type="NCBI Taxonomy" id="558173"/>
    <lineage>
        <taxon>Bacteria</taxon>
        <taxon>Bacillati</taxon>
        <taxon>Actinomycetota</taxon>
        <taxon>Actinomycetes</taxon>
        <taxon>Mycobacteriales</taxon>
        <taxon>Corynebacteriaceae</taxon>
        <taxon>Corynebacterium</taxon>
    </lineage>
</organism>
<evidence type="ECO:0000313" key="12">
    <source>
        <dbReference type="Proteomes" id="UP000029914"/>
    </source>
</evidence>
<proteinExistence type="predicted"/>
<evidence type="ECO:0000313" key="11">
    <source>
        <dbReference type="EMBL" id="AIT61840.1"/>
    </source>
</evidence>
<dbReference type="InterPro" id="IPR008271">
    <property type="entry name" value="Ser/Thr_kinase_AS"/>
</dbReference>
<sequence>MESPSSFISTLRERHGFTDVEEIGRGGMGVVYKARDPHLDRYVAVKQLGPELIADEAARARITSEMKTLARVSHSAVVSVHTSGIADDGSAYFIMDYVPGFNLSDLIRERKQQGRALSVEETVGYLQPVALALDHLHLKMSPPIIHRDVKPANILIPSGGGFEARSLLTDFGISLTEDDTRLTSLSVVAGTERYIAPELFPGQSHGSDGTRASKPDSSSDNYALALVALEMLTMRSLKDTMDEQQWTSSDRPFPRLEDMGLSETDASGLKALEEVFRKALDPTPAYRYSTANEFVQALARSGEGWAVDSVPAPGVSGRADATTASSIPSAATGSSRANPFGSGAAPANPFRNGSASPHSAFNQQAPAYQGAQAVQAGPGAPFGAPVAQSAYPTSPAQSVSYPVGARQGRKKGSWGVVAALGAAVVALAGGVGYLAYYVSSHPSWEGPEATIAAAFPDAVPSLQNGNGWDGGPCSPGTAEAGETARIVCEGENVTSAFIDYGSWEARDEALSGGSDRVGWELKECSVESADLGSGSYSLLPGDPKARFGVLVQGDTAADARLEVPVC</sequence>
<dbReference type="InterPro" id="IPR011009">
    <property type="entry name" value="Kinase-like_dom_sf"/>
</dbReference>
<feature type="compositionally biased region" description="Polar residues" evidence="8">
    <location>
        <begin position="351"/>
        <end position="361"/>
    </location>
</feature>
<keyword evidence="9" id="KW-1133">Transmembrane helix</keyword>
<keyword evidence="6 7" id="KW-0067">ATP-binding</keyword>
<evidence type="ECO:0000256" key="6">
    <source>
        <dbReference type="ARBA" id="ARBA00022840"/>
    </source>
</evidence>
<dbReference type="EC" id="2.7.11.1" evidence="1"/>
<gene>
    <name evidence="11" type="ORF">CDOO_11655</name>
</gene>
<name>A0A097II78_9CORY</name>
<dbReference type="PROSITE" id="PS00108">
    <property type="entry name" value="PROTEIN_KINASE_ST"/>
    <property type="match status" value="1"/>
</dbReference>
<dbReference type="InterPro" id="IPR017441">
    <property type="entry name" value="Protein_kinase_ATP_BS"/>
</dbReference>
<feature type="region of interest" description="Disordered" evidence="8">
    <location>
        <begin position="198"/>
        <end position="218"/>
    </location>
</feature>
<keyword evidence="9" id="KW-0812">Transmembrane</keyword>
<reference evidence="11 12" key="1">
    <citation type="submission" date="2013-09" db="EMBL/GenBank/DDBJ databases">
        <title>Complete genome sequence of Corynebacterium doosanense CAU 212(T) (=DSM 45436(T)), isolated from activated sludge.</title>
        <authorList>
            <person name="Schaffert L."/>
            <person name="Albersmeier A."/>
            <person name="Kalinowski J."/>
            <person name="Ruckert C."/>
        </authorList>
    </citation>
    <scope>NUCLEOTIDE SEQUENCE [LARGE SCALE GENOMIC DNA]</scope>
    <source>
        <strain evidence="11 12">CAU 212</strain>
    </source>
</reference>
<keyword evidence="3" id="KW-0808">Transferase</keyword>
<dbReference type="HOGENOM" id="CLU_040779_0_0_11"/>
<dbReference type="SUPFAM" id="SSF56112">
    <property type="entry name" value="Protein kinase-like (PK-like)"/>
    <property type="match status" value="1"/>
</dbReference>
<dbReference type="eggNOG" id="COG0515">
    <property type="taxonomic scope" value="Bacteria"/>
</dbReference>
<feature type="compositionally biased region" description="Low complexity" evidence="8">
    <location>
        <begin position="319"/>
        <end position="335"/>
    </location>
</feature>
<dbReference type="Pfam" id="PF00069">
    <property type="entry name" value="Pkinase"/>
    <property type="match status" value="1"/>
</dbReference>
<evidence type="ECO:0000256" key="3">
    <source>
        <dbReference type="ARBA" id="ARBA00022679"/>
    </source>
</evidence>
<dbReference type="Gene3D" id="1.10.510.10">
    <property type="entry name" value="Transferase(Phosphotransferase) domain 1"/>
    <property type="match status" value="1"/>
</dbReference>
<dbReference type="AlphaFoldDB" id="A0A097II78"/>
<dbReference type="SMART" id="SM00220">
    <property type="entry name" value="S_TKc"/>
    <property type="match status" value="1"/>
</dbReference>
<feature type="region of interest" description="Disordered" evidence="8">
    <location>
        <begin position="315"/>
        <end position="361"/>
    </location>
</feature>
<dbReference type="Proteomes" id="UP000029914">
    <property type="component" value="Chromosome"/>
</dbReference>
<evidence type="ECO:0000256" key="5">
    <source>
        <dbReference type="ARBA" id="ARBA00022777"/>
    </source>
</evidence>
<dbReference type="Gene3D" id="3.30.200.20">
    <property type="entry name" value="Phosphorylase Kinase, domain 1"/>
    <property type="match status" value="1"/>
</dbReference>
<dbReference type="GO" id="GO:0004674">
    <property type="term" value="F:protein serine/threonine kinase activity"/>
    <property type="evidence" value="ECO:0007669"/>
    <property type="project" value="UniProtKB-KW"/>
</dbReference>
<evidence type="ECO:0000256" key="4">
    <source>
        <dbReference type="ARBA" id="ARBA00022741"/>
    </source>
</evidence>
<dbReference type="RefSeq" id="WP_018022835.1">
    <property type="nucleotide sequence ID" value="NZ_AQUX01000013.1"/>
</dbReference>
<accession>A0A097II78</accession>
<dbReference type="STRING" id="558173.CDOO_11655"/>
<keyword evidence="4 7" id="KW-0547">Nucleotide-binding</keyword>
<dbReference type="PANTHER" id="PTHR43289">
    <property type="entry name" value="MITOGEN-ACTIVATED PROTEIN KINASE KINASE KINASE 20-RELATED"/>
    <property type="match status" value="1"/>
</dbReference>
<evidence type="ECO:0000256" key="2">
    <source>
        <dbReference type="ARBA" id="ARBA00022527"/>
    </source>
</evidence>
<dbReference type="PANTHER" id="PTHR43289:SF6">
    <property type="entry name" value="SERINE_THREONINE-PROTEIN KINASE NEKL-3"/>
    <property type="match status" value="1"/>
</dbReference>
<evidence type="ECO:0000259" key="10">
    <source>
        <dbReference type="PROSITE" id="PS50011"/>
    </source>
</evidence>
<keyword evidence="9" id="KW-0472">Membrane</keyword>
<dbReference type="InterPro" id="IPR000719">
    <property type="entry name" value="Prot_kinase_dom"/>
</dbReference>
<feature type="domain" description="Protein kinase" evidence="10">
    <location>
        <begin position="17"/>
        <end position="299"/>
    </location>
</feature>
<keyword evidence="2 11" id="KW-0723">Serine/threonine-protein kinase</keyword>
<evidence type="ECO:0000256" key="8">
    <source>
        <dbReference type="SAM" id="MobiDB-lite"/>
    </source>
</evidence>
<feature type="transmembrane region" description="Helical" evidence="9">
    <location>
        <begin position="416"/>
        <end position="438"/>
    </location>
</feature>
<feature type="binding site" evidence="7">
    <location>
        <position position="46"/>
    </location>
    <ligand>
        <name>ATP</name>
        <dbReference type="ChEBI" id="CHEBI:30616"/>
    </ligand>
</feature>
<protein>
    <recommendedName>
        <fullName evidence="1">non-specific serine/threonine protein kinase</fullName>
        <ecNumber evidence="1">2.7.11.1</ecNumber>
    </recommendedName>
</protein>
<dbReference type="CDD" id="cd14014">
    <property type="entry name" value="STKc_PknB_like"/>
    <property type="match status" value="1"/>
</dbReference>
<dbReference type="GO" id="GO:0005524">
    <property type="term" value="F:ATP binding"/>
    <property type="evidence" value="ECO:0007669"/>
    <property type="project" value="UniProtKB-UniRule"/>
</dbReference>
<evidence type="ECO:0000256" key="7">
    <source>
        <dbReference type="PROSITE-ProRule" id="PRU10141"/>
    </source>
</evidence>
<keyword evidence="12" id="KW-1185">Reference proteome</keyword>
<dbReference type="PROSITE" id="PS50011">
    <property type="entry name" value="PROTEIN_KINASE_DOM"/>
    <property type="match status" value="1"/>
</dbReference>
<dbReference type="KEGG" id="cdo:CDOO_11655"/>
<dbReference type="EMBL" id="CP006764">
    <property type="protein sequence ID" value="AIT61840.1"/>
    <property type="molecule type" value="Genomic_DNA"/>
</dbReference>
<evidence type="ECO:0000256" key="1">
    <source>
        <dbReference type="ARBA" id="ARBA00012513"/>
    </source>
</evidence>
<keyword evidence="5 11" id="KW-0418">Kinase</keyword>
<dbReference type="PROSITE" id="PS00107">
    <property type="entry name" value="PROTEIN_KINASE_ATP"/>
    <property type="match status" value="1"/>
</dbReference>
<evidence type="ECO:0000256" key="9">
    <source>
        <dbReference type="SAM" id="Phobius"/>
    </source>
</evidence>